<dbReference type="AlphaFoldDB" id="A0AAW1SA05"/>
<gene>
    <name evidence="2" type="ORF">WJX74_004487</name>
</gene>
<dbReference type="Proteomes" id="UP001438707">
    <property type="component" value="Unassembled WGS sequence"/>
</dbReference>
<dbReference type="EMBL" id="JALJOS010000002">
    <property type="protein sequence ID" value="KAK9842926.1"/>
    <property type="molecule type" value="Genomic_DNA"/>
</dbReference>
<accession>A0AAW1SA05</accession>
<sequence>MASHKRKAEQGYQPADRSSANFGEATDSTKRLRTEGPTHYPEPVSAHGLGYGQEAPDEGAGSWQDQLSGPRSSSSHTPQPSNTSISDRSDTSQPFLSPPQQSSRPASEASFLSSYPQLLQAQVTCCFEGASGFWSSTLNLYKMCMSNA</sequence>
<feature type="compositionally biased region" description="Polar residues" evidence="1">
    <location>
        <begin position="63"/>
        <end position="86"/>
    </location>
</feature>
<evidence type="ECO:0000256" key="1">
    <source>
        <dbReference type="SAM" id="MobiDB-lite"/>
    </source>
</evidence>
<evidence type="ECO:0000313" key="3">
    <source>
        <dbReference type="Proteomes" id="UP001438707"/>
    </source>
</evidence>
<protein>
    <submittedName>
        <fullName evidence="2">Uncharacterized protein</fullName>
    </submittedName>
</protein>
<reference evidence="2 3" key="1">
    <citation type="journal article" date="2024" name="Nat. Commun.">
        <title>Phylogenomics reveals the evolutionary origins of lichenization in chlorophyte algae.</title>
        <authorList>
            <person name="Puginier C."/>
            <person name="Libourel C."/>
            <person name="Otte J."/>
            <person name="Skaloud P."/>
            <person name="Haon M."/>
            <person name="Grisel S."/>
            <person name="Petersen M."/>
            <person name="Berrin J.G."/>
            <person name="Delaux P.M."/>
            <person name="Dal Grande F."/>
            <person name="Keller J."/>
        </authorList>
    </citation>
    <scope>NUCLEOTIDE SEQUENCE [LARGE SCALE GENOMIC DNA]</scope>
    <source>
        <strain evidence="2 3">SAG 2145</strain>
    </source>
</reference>
<keyword evidence="3" id="KW-1185">Reference proteome</keyword>
<feature type="compositionally biased region" description="Low complexity" evidence="1">
    <location>
        <begin position="92"/>
        <end position="105"/>
    </location>
</feature>
<name>A0AAW1SA05_9CHLO</name>
<comment type="caution">
    <text evidence="2">The sequence shown here is derived from an EMBL/GenBank/DDBJ whole genome shotgun (WGS) entry which is preliminary data.</text>
</comment>
<organism evidence="2 3">
    <name type="scientific">Apatococcus lobatus</name>
    <dbReference type="NCBI Taxonomy" id="904363"/>
    <lineage>
        <taxon>Eukaryota</taxon>
        <taxon>Viridiplantae</taxon>
        <taxon>Chlorophyta</taxon>
        <taxon>core chlorophytes</taxon>
        <taxon>Trebouxiophyceae</taxon>
        <taxon>Chlorellales</taxon>
        <taxon>Chlorellaceae</taxon>
        <taxon>Apatococcus</taxon>
    </lineage>
</organism>
<feature type="compositionally biased region" description="Basic and acidic residues" evidence="1">
    <location>
        <begin position="27"/>
        <end position="36"/>
    </location>
</feature>
<evidence type="ECO:0000313" key="2">
    <source>
        <dbReference type="EMBL" id="KAK9842926.1"/>
    </source>
</evidence>
<proteinExistence type="predicted"/>
<feature type="region of interest" description="Disordered" evidence="1">
    <location>
        <begin position="1"/>
        <end position="111"/>
    </location>
</feature>